<reference evidence="3 4" key="1">
    <citation type="submission" date="2020-11" db="EMBL/GenBank/DDBJ databases">
        <title>The genome sequence of Erythrobacter sp. 6D36.</title>
        <authorList>
            <person name="Liu Y."/>
        </authorList>
    </citation>
    <scope>NUCLEOTIDE SEQUENCE [LARGE SCALE GENOMIC DNA]</scope>
    <source>
        <strain evidence="3 4">6D36</strain>
    </source>
</reference>
<evidence type="ECO:0000313" key="3">
    <source>
        <dbReference type="EMBL" id="QPC98555.1"/>
    </source>
</evidence>
<evidence type="ECO:0000313" key="4">
    <source>
        <dbReference type="Proteomes" id="UP000594459"/>
    </source>
</evidence>
<dbReference type="Pfam" id="PF23666">
    <property type="entry name" value="Rcc01698_C"/>
    <property type="match status" value="1"/>
</dbReference>
<dbReference type="RefSeq" id="WP_200981561.1">
    <property type="nucleotide sequence ID" value="NZ_CP064654.1"/>
</dbReference>
<protein>
    <submittedName>
        <fullName evidence="3">Phage tail protein</fullName>
    </submittedName>
</protein>
<name>A0A7S8F1R2_9SPHN</name>
<keyword evidence="4" id="KW-1185">Reference proteome</keyword>
<dbReference type="Pfam" id="PF13550">
    <property type="entry name" value="Phage-tail_3"/>
    <property type="match status" value="1"/>
</dbReference>
<accession>A0A7S8F1R2</accession>
<dbReference type="InterPro" id="IPR032876">
    <property type="entry name" value="J_dom"/>
</dbReference>
<dbReference type="KEGG" id="qso:IRL76_11995"/>
<sequence>MATVVLTTLGSLFGGPLGGAVGTLIGRQIDGAIISGPKSEGPRLKDLAVSTSSYGQPIARHYGSVRAAGTVIWATDLKETKQKSGGGKGRPSSTSYVYSVSFAVALSSRPIEGIGRIWADGNLLRGSGGDLKSSGALRIHSGHGDQRPDPLLAAELGDKCPAHRGCAYVVFEDLSLADFGNRIPALTFEILAGDGAGLLPEMVGNLGSVDTSALMDQLKGYSHDGGSLAGVLAQVDRLKPVVPLYRGGALRLAGSSTAEQMTKSLPPPATWDQGEFGREDGRARARGSLTANALSALRYYDPARDYQPGMQRAEGGATATQRRTLEFPGVLSAQDARMLLREASMREAIGQETLSWRVAQLDPALGPGSKVKVPGIPGTWRVAEWEWRGAGIELQLVRHLQQGAFHAVTSDPGDGWHPPDREIGATSLRVFELPWDGHGSNEEVRIFGATSAPAGPWAGAALFAQQGTALEPVGNSGPSRATTGKLLQPLEPSPAHRFEQAASLLVKMLDHSSELVSTDSAGLARGVNRMLVGEEVLQFAQAEPLGEGEWKLTGLLRGRGGSERPALAGHAAGSEATLLDEDLLLLRVDLPALAGSTEFAAIGLAESEPVKASLENQGASRRPPSPCHGCVRHTDDGALAISWTRRARGGWIWQDEVEQPLVERQELYEVGIGPPSAPLRSFTTPTPDLVLGAATLADLTATHPDSPIWVRQCGDYSKSQPLMLGHLAG</sequence>
<organism evidence="3 4">
    <name type="scientific">Qipengyuania soli</name>
    <dbReference type="NCBI Taxonomy" id="2782568"/>
    <lineage>
        <taxon>Bacteria</taxon>
        <taxon>Pseudomonadati</taxon>
        <taxon>Pseudomonadota</taxon>
        <taxon>Alphaproteobacteria</taxon>
        <taxon>Sphingomonadales</taxon>
        <taxon>Erythrobacteraceae</taxon>
        <taxon>Qipengyuania</taxon>
    </lineage>
</organism>
<feature type="domain" description="Rcc01698-like C-terminal" evidence="2">
    <location>
        <begin position="481"/>
        <end position="575"/>
    </location>
</feature>
<feature type="domain" description="Tip attachment protein J" evidence="1">
    <location>
        <begin position="290"/>
        <end position="387"/>
    </location>
</feature>
<gene>
    <name evidence="3" type="ORF">IRL76_11995</name>
</gene>
<dbReference type="InterPro" id="IPR056490">
    <property type="entry name" value="Rcc01698_C"/>
</dbReference>
<dbReference type="EMBL" id="CP064654">
    <property type="protein sequence ID" value="QPC98555.1"/>
    <property type="molecule type" value="Genomic_DNA"/>
</dbReference>
<proteinExistence type="predicted"/>
<evidence type="ECO:0000259" key="2">
    <source>
        <dbReference type="Pfam" id="PF23666"/>
    </source>
</evidence>
<dbReference type="Proteomes" id="UP000594459">
    <property type="component" value="Chromosome"/>
</dbReference>
<dbReference type="AlphaFoldDB" id="A0A7S8F1R2"/>
<evidence type="ECO:0000259" key="1">
    <source>
        <dbReference type="Pfam" id="PF13550"/>
    </source>
</evidence>